<dbReference type="Proteomes" id="UP000677537">
    <property type="component" value="Unassembled WGS sequence"/>
</dbReference>
<dbReference type="GO" id="GO:0003700">
    <property type="term" value="F:DNA-binding transcription factor activity"/>
    <property type="evidence" value="ECO:0007669"/>
    <property type="project" value="TreeGrafter"/>
</dbReference>
<dbReference type="RefSeq" id="WP_209370164.1">
    <property type="nucleotide sequence ID" value="NZ_JAGIZA010000001.1"/>
</dbReference>
<gene>
    <name evidence="2" type="ORF">J5Y10_02245</name>
</gene>
<dbReference type="SUPFAM" id="SSF46785">
    <property type="entry name" value="Winged helix' DNA-binding domain"/>
    <property type="match status" value="1"/>
</dbReference>
<dbReference type="InterPro" id="IPR036390">
    <property type="entry name" value="WH_DNA-bd_sf"/>
</dbReference>
<evidence type="ECO:0000313" key="2">
    <source>
        <dbReference type="EMBL" id="MBP0491596.1"/>
    </source>
</evidence>
<dbReference type="AlphaFoldDB" id="A0A940MW55"/>
<comment type="caution">
    <text evidence="2">The sequence shown here is derived from an EMBL/GenBank/DDBJ whole genome shotgun (WGS) entry which is preliminary data.</text>
</comment>
<dbReference type="Pfam" id="PF02082">
    <property type="entry name" value="Rrf2"/>
    <property type="match status" value="1"/>
</dbReference>
<dbReference type="GO" id="GO:0005829">
    <property type="term" value="C:cytosol"/>
    <property type="evidence" value="ECO:0007669"/>
    <property type="project" value="TreeGrafter"/>
</dbReference>
<name>A0A940MW55_9PROT</name>
<keyword evidence="1" id="KW-0238">DNA-binding</keyword>
<dbReference type="InterPro" id="IPR000944">
    <property type="entry name" value="Tscrpt_reg_Rrf2"/>
</dbReference>
<sequence>MQPSLRLLRQDRALTAVSVLLDVAFHAGRGGNGPVAGGAEVAKRLGAARRGIEPVFQALSRAGLLEGVRGPRGGYRLARRPRDIRLSEAVAAVAEGAEASGDLSGPLHTKVAAPLWAELDEALRERLEGLTLEDLLRRSQAAGLNPPASEPLNFAI</sequence>
<dbReference type="Gene3D" id="1.10.10.10">
    <property type="entry name" value="Winged helix-like DNA-binding domain superfamily/Winged helix DNA-binding domain"/>
    <property type="match status" value="1"/>
</dbReference>
<organism evidence="2 3">
    <name type="scientific">Roseomonas indoligenes</name>
    <dbReference type="NCBI Taxonomy" id="2820811"/>
    <lineage>
        <taxon>Bacteria</taxon>
        <taxon>Pseudomonadati</taxon>
        <taxon>Pseudomonadota</taxon>
        <taxon>Alphaproteobacteria</taxon>
        <taxon>Acetobacterales</taxon>
        <taxon>Roseomonadaceae</taxon>
        <taxon>Roseomonas</taxon>
    </lineage>
</organism>
<keyword evidence="3" id="KW-1185">Reference proteome</keyword>
<protein>
    <submittedName>
        <fullName evidence="2">Rrf2 family transcriptional regulator</fullName>
    </submittedName>
</protein>
<dbReference type="PANTHER" id="PTHR33221:SF5">
    <property type="entry name" value="HTH-TYPE TRANSCRIPTIONAL REGULATOR ISCR"/>
    <property type="match status" value="1"/>
</dbReference>
<accession>A0A940MW55</accession>
<dbReference type="EMBL" id="JAGIZA010000001">
    <property type="protein sequence ID" value="MBP0491596.1"/>
    <property type="molecule type" value="Genomic_DNA"/>
</dbReference>
<dbReference type="PROSITE" id="PS51197">
    <property type="entry name" value="HTH_RRF2_2"/>
    <property type="match status" value="1"/>
</dbReference>
<proteinExistence type="predicted"/>
<reference evidence="2" key="1">
    <citation type="submission" date="2021-03" db="EMBL/GenBank/DDBJ databases">
        <authorList>
            <person name="So Y."/>
        </authorList>
    </citation>
    <scope>NUCLEOTIDE SEQUENCE</scope>
    <source>
        <strain evidence="2">SG15</strain>
    </source>
</reference>
<dbReference type="GO" id="GO:0003677">
    <property type="term" value="F:DNA binding"/>
    <property type="evidence" value="ECO:0007669"/>
    <property type="project" value="UniProtKB-KW"/>
</dbReference>
<dbReference type="PANTHER" id="PTHR33221">
    <property type="entry name" value="WINGED HELIX-TURN-HELIX TRANSCRIPTIONAL REGULATOR, RRF2 FAMILY"/>
    <property type="match status" value="1"/>
</dbReference>
<evidence type="ECO:0000313" key="3">
    <source>
        <dbReference type="Proteomes" id="UP000677537"/>
    </source>
</evidence>
<dbReference type="InterPro" id="IPR036388">
    <property type="entry name" value="WH-like_DNA-bd_sf"/>
</dbReference>
<evidence type="ECO:0000256" key="1">
    <source>
        <dbReference type="ARBA" id="ARBA00023125"/>
    </source>
</evidence>